<keyword evidence="2" id="KW-0808">Transferase</keyword>
<gene>
    <name evidence="2" type="ORF">DWX31_19300</name>
</gene>
<reference evidence="2 3" key="1">
    <citation type="submission" date="2018-08" db="EMBL/GenBank/DDBJ databases">
        <title>A genome reference for cultivated species of the human gut microbiota.</title>
        <authorList>
            <person name="Zou Y."/>
            <person name="Xue W."/>
            <person name="Luo G."/>
        </authorList>
    </citation>
    <scope>NUCLEOTIDE SEQUENCE [LARGE SCALE GENOMIC DNA]</scope>
    <source>
        <strain evidence="2 3">AF19-13AC</strain>
    </source>
</reference>
<dbReference type="RefSeq" id="WP_025531698.1">
    <property type="nucleotide sequence ID" value="NZ_QTJW01000013.1"/>
</dbReference>
<dbReference type="EMBL" id="QTJW01000013">
    <property type="protein sequence ID" value="RGD68922.1"/>
    <property type="molecule type" value="Genomic_DNA"/>
</dbReference>
<protein>
    <submittedName>
        <fullName evidence="2">Polysaccharide pyruvyl transferase family protein</fullName>
    </submittedName>
</protein>
<evidence type="ECO:0000313" key="2">
    <source>
        <dbReference type="EMBL" id="RGD68922.1"/>
    </source>
</evidence>
<comment type="caution">
    <text evidence="2">The sequence shown here is derived from an EMBL/GenBank/DDBJ whole genome shotgun (WGS) entry which is preliminary data.</text>
</comment>
<dbReference type="Proteomes" id="UP000261023">
    <property type="component" value="Unassembled WGS sequence"/>
</dbReference>
<dbReference type="GO" id="GO:0016740">
    <property type="term" value="F:transferase activity"/>
    <property type="evidence" value="ECO:0007669"/>
    <property type="project" value="UniProtKB-KW"/>
</dbReference>
<accession>A0A3E3DI30</accession>
<proteinExistence type="predicted"/>
<organism evidence="2 3">
    <name type="scientific">Hungatella hathewayi</name>
    <dbReference type="NCBI Taxonomy" id="154046"/>
    <lineage>
        <taxon>Bacteria</taxon>
        <taxon>Bacillati</taxon>
        <taxon>Bacillota</taxon>
        <taxon>Clostridia</taxon>
        <taxon>Lachnospirales</taxon>
        <taxon>Lachnospiraceae</taxon>
        <taxon>Hungatella</taxon>
    </lineage>
</organism>
<dbReference type="InterPro" id="IPR007345">
    <property type="entry name" value="Polysacch_pyruvyl_Trfase"/>
</dbReference>
<sequence length="383" mass="44644">MRIGTITVQNGNNYGASLQAFALVKYLRKNGWDAYLIDYRNKKIEDRLAEQSFITSWRGKNQIKKNIRIILSNAIWKTDRYVKEKNKAFSEFHKSIFDQSGGTLYDVSELKTLNSLYDAFICGSDQIWNKDITGLDDAFFLSFANPDKKRIAYAPSLGKESGAIVEEDYDIYRHKLRNIDFLSIREPNNKKFIETVTHRECCVVLDPVLLLDKQEWEEEIQNVSPIIQKRYALYYPVINQPELEKYAIQKAREKGLKLINPRLVPSYAKMKGYTAISSKPVGPIEFVKLIKESECIFTNSFHATVFSSIFNKELYVIKLKGKNKNRNNRIIEYLKMIGIRQSLIDTSDLIHIKDFESTMQWENVTERKKESVEYLKKSLDYNS</sequence>
<name>A0A3E3DI30_9FIRM</name>
<feature type="domain" description="Polysaccharide pyruvyl transferase" evidence="1">
    <location>
        <begin position="13"/>
        <end position="317"/>
    </location>
</feature>
<dbReference type="OrthoDB" id="9799278at2"/>
<evidence type="ECO:0000313" key="3">
    <source>
        <dbReference type="Proteomes" id="UP000261023"/>
    </source>
</evidence>
<evidence type="ECO:0000259" key="1">
    <source>
        <dbReference type="Pfam" id="PF04230"/>
    </source>
</evidence>
<dbReference type="Pfam" id="PF04230">
    <property type="entry name" value="PS_pyruv_trans"/>
    <property type="match status" value="1"/>
</dbReference>
<dbReference type="AlphaFoldDB" id="A0A3E3DI30"/>